<accession>A0A1T4XTK0</accession>
<name>A0A1T4XTK0_9BACL</name>
<dbReference type="CDD" id="cd20306">
    <property type="entry name" value="cupin_OxDC-like"/>
    <property type="match status" value="1"/>
</dbReference>
<keyword evidence="3" id="KW-0964">Secreted</keyword>
<comment type="subcellular location">
    <subcellularLocation>
        <location evidence="1">Secreted</location>
    </subcellularLocation>
</comment>
<evidence type="ECO:0000256" key="5">
    <source>
        <dbReference type="ARBA" id="ARBA00023211"/>
    </source>
</evidence>
<evidence type="ECO:0000256" key="1">
    <source>
        <dbReference type="ARBA" id="ARBA00004613"/>
    </source>
</evidence>
<keyword evidence="4" id="KW-0479">Metal-binding</keyword>
<dbReference type="Proteomes" id="UP000190042">
    <property type="component" value="Unassembled WGS sequence"/>
</dbReference>
<dbReference type="InterPro" id="IPR011051">
    <property type="entry name" value="RmlC_Cupin_sf"/>
</dbReference>
<dbReference type="SMART" id="SM00835">
    <property type="entry name" value="Cupin_1"/>
    <property type="match status" value="1"/>
</dbReference>
<dbReference type="InterPro" id="IPR006045">
    <property type="entry name" value="Cupin_1"/>
</dbReference>
<evidence type="ECO:0000313" key="8">
    <source>
        <dbReference type="Proteomes" id="UP000190042"/>
    </source>
</evidence>
<evidence type="ECO:0000256" key="3">
    <source>
        <dbReference type="ARBA" id="ARBA00022525"/>
    </source>
</evidence>
<dbReference type="EMBL" id="FUYJ01000001">
    <property type="protein sequence ID" value="SKA92488.1"/>
    <property type="molecule type" value="Genomic_DNA"/>
</dbReference>
<keyword evidence="5" id="KW-0464">Manganese</keyword>
<dbReference type="GO" id="GO:0030145">
    <property type="term" value="F:manganese ion binding"/>
    <property type="evidence" value="ECO:0007669"/>
    <property type="project" value="InterPro"/>
</dbReference>
<evidence type="ECO:0000256" key="4">
    <source>
        <dbReference type="ARBA" id="ARBA00022723"/>
    </source>
</evidence>
<proteinExistence type="inferred from homology"/>
<feature type="domain" description="Cupin type-1" evidence="6">
    <location>
        <begin position="15"/>
        <end position="152"/>
    </location>
</feature>
<sequence length="170" mass="19116">MISNHDQYAANVNKSTFFKKDEQNFINILSIQQLNTLNDISMLDIFLSKNSIIEPHYHPNASELTYCVSGSVTISLMNPNTKKFQHYQITPGQVVNIPQGWWHYQIANTDDTHLQGIFNTDTPEVILGSDILTATPADVFAYTYGLDENQWIAATANIQPSILIGPPMDE</sequence>
<dbReference type="Gene3D" id="2.60.120.10">
    <property type="entry name" value="Jelly Rolls"/>
    <property type="match status" value="1"/>
</dbReference>
<dbReference type="PRINTS" id="PR00325">
    <property type="entry name" value="GERMIN"/>
</dbReference>
<dbReference type="SUPFAM" id="SSF51182">
    <property type="entry name" value="RmlC-like cupins"/>
    <property type="match status" value="1"/>
</dbReference>
<reference evidence="8" key="1">
    <citation type="submission" date="2017-02" db="EMBL/GenBank/DDBJ databases">
        <authorList>
            <person name="Varghese N."/>
            <person name="Submissions S."/>
        </authorList>
    </citation>
    <scope>NUCLEOTIDE SEQUENCE [LARGE SCALE GENOMIC DNA]</scope>
    <source>
        <strain evidence="8">DSM 23966</strain>
    </source>
</reference>
<protein>
    <submittedName>
        <fullName evidence="7">Cupin</fullName>
    </submittedName>
</protein>
<organism evidence="7 8">
    <name type="scientific">Sporosarcina newyorkensis</name>
    <dbReference type="NCBI Taxonomy" id="759851"/>
    <lineage>
        <taxon>Bacteria</taxon>
        <taxon>Bacillati</taxon>
        <taxon>Bacillota</taxon>
        <taxon>Bacilli</taxon>
        <taxon>Bacillales</taxon>
        <taxon>Caryophanaceae</taxon>
        <taxon>Sporosarcina</taxon>
    </lineage>
</organism>
<dbReference type="GO" id="GO:0005576">
    <property type="term" value="C:extracellular region"/>
    <property type="evidence" value="ECO:0007669"/>
    <property type="project" value="UniProtKB-SubCell"/>
</dbReference>
<evidence type="ECO:0000313" key="7">
    <source>
        <dbReference type="EMBL" id="SKA92488.1"/>
    </source>
</evidence>
<dbReference type="AlphaFoldDB" id="A0A1T4XTK0"/>
<gene>
    <name evidence="7" type="ORF">SAMN04244570_1311</name>
</gene>
<evidence type="ECO:0000259" key="6">
    <source>
        <dbReference type="SMART" id="SM00835"/>
    </source>
</evidence>
<dbReference type="InterPro" id="IPR001929">
    <property type="entry name" value="Germin"/>
</dbReference>
<dbReference type="InterPro" id="IPR014710">
    <property type="entry name" value="RmlC-like_jellyroll"/>
</dbReference>
<keyword evidence="8" id="KW-1185">Reference proteome</keyword>
<comment type="similarity">
    <text evidence="2">Belongs to the germin family.</text>
</comment>
<evidence type="ECO:0000256" key="2">
    <source>
        <dbReference type="ARBA" id="ARBA00007456"/>
    </source>
</evidence>
<dbReference type="PANTHER" id="PTHR31238">
    <property type="entry name" value="GERMIN-LIKE PROTEIN SUBFAMILY 3 MEMBER 3"/>
    <property type="match status" value="1"/>
</dbReference>
<dbReference type="Pfam" id="PF00190">
    <property type="entry name" value="Cupin_1"/>
    <property type="match status" value="1"/>
</dbReference>